<dbReference type="SUPFAM" id="SSF63829">
    <property type="entry name" value="Calcium-dependent phosphotriesterase"/>
    <property type="match status" value="1"/>
</dbReference>
<protein>
    <recommendedName>
        <fullName evidence="4">SMP-30/Gluconolactonase/LRE-like region domain-containing protein</fullName>
    </recommendedName>
</protein>
<reference evidence="5 6" key="1">
    <citation type="submission" date="2015-03" db="EMBL/GenBank/DDBJ databases">
        <authorList>
            <person name="Radwan O."/>
            <person name="Al-Naeli F.A."/>
            <person name="Rendon G.A."/>
            <person name="Fields C."/>
        </authorList>
    </citation>
    <scope>NUCLEOTIDE SEQUENCE [LARGE SCALE GENOMIC DNA]</scope>
    <source>
        <strain evidence="5">CR-DP1</strain>
    </source>
</reference>
<keyword evidence="3" id="KW-0862">Zinc</keyword>
<feature type="domain" description="SMP-30/Gluconolactonase/LRE-like region" evidence="4">
    <location>
        <begin position="18"/>
        <end position="265"/>
    </location>
</feature>
<accession>A0A0F4Z8L4</accession>
<comment type="caution">
    <text evidence="5">The sequence shown here is derived from an EMBL/GenBank/DDBJ whole genome shotgun (WGS) entry which is preliminary data.</text>
</comment>
<evidence type="ECO:0000256" key="1">
    <source>
        <dbReference type="ARBA" id="ARBA00008853"/>
    </source>
</evidence>
<keyword evidence="6" id="KW-1185">Reference proteome</keyword>
<dbReference type="GO" id="GO:0005509">
    <property type="term" value="F:calcium ion binding"/>
    <property type="evidence" value="ECO:0007669"/>
    <property type="project" value="TreeGrafter"/>
</dbReference>
<comment type="cofactor">
    <cofactor evidence="3">
        <name>Zn(2+)</name>
        <dbReference type="ChEBI" id="CHEBI:29105"/>
    </cofactor>
    <text evidence="3">Binds 1 divalent metal cation per subunit.</text>
</comment>
<dbReference type="InterPro" id="IPR005511">
    <property type="entry name" value="SMP-30"/>
</dbReference>
<dbReference type="EMBL" id="LAEV01001956">
    <property type="protein sequence ID" value="KKA26847.1"/>
    <property type="molecule type" value="Genomic_DNA"/>
</dbReference>
<feature type="binding site" evidence="3">
    <location>
        <position position="20"/>
    </location>
    <ligand>
        <name>a divalent metal cation</name>
        <dbReference type="ChEBI" id="CHEBI:60240"/>
    </ligand>
</feature>
<evidence type="ECO:0000256" key="3">
    <source>
        <dbReference type="PIRSR" id="PIRSR605511-2"/>
    </source>
</evidence>
<dbReference type="InterPro" id="IPR013658">
    <property type="entry name" value="SGL"/>
</dbReference>
<dbReference type="PRINTS" id="PR01790">
    <property type="entry name" value="SMP30FAMILY"/>
</dbReference>
<evidence type="ECO:0000259" key="4">
    <source>
        <dbReference type="Pfam" id="PF08450"/>
    </source>
</evidence>
<keyword evidence="3" id="KW-0479">Metal-binding</keyword>
<feature type="active site" description="Proton donor/acceptor" evidence="2">
    <location>
        <position position="210"/>
    </location>
</feature>
<dbReference type="AlphaFoldDB" id="A0A0F4Z8L4"/>
<dbReference type="OrthoDB" id="423498at2759"/>
<evidence type="ECO:0000256" key="2">
    <source>
        <dbReference type="PIRSR" id="PIRSR605511-1"/>
    </source>
</evidence>
<name>A0A0F4Z8L4_9PEZI</name>
<dbReference type="Proteomes" id="UP000033483">
    <property type="component" value="Unassembled WGS sequence"/>
</dbReference>
<dbReference type="PANTHER" id="PTHR10907">
    <property type="entry name" value="REGUCALCIN"/>
    <property type="match status" value="1"/>
</dbReference>
<feature type="binding site" evidence="3">
    <location>
        <position position="110"/>
    </location>
    <ligand>
        <name>substrate</name>
    </ligand>
</feature>
<dbReference type="PANTHER" id="PTHR10907:SF47">
    <property type="entry name" value="REGUCALCIN"/>
    <property type="match status" value="1"/>
</dbReference>
<dbReference type="Gene3D" id="2.120.10.30">
    <property type="entry name" value="TolB, C-terminal domain"/>
    <property type="match status" value="1"/>
</dbReference>
<dbReference type="InterPro" id="IPR011042">
    <property type="entry name" value="6-blade_b-propeller_TolB-like"/>
</dbReference>
<evidence type="ECO:0000313" key="6">
    <source>
        <dbReference type="Proteomes" id="UP000033483"/>
    </source>
</evidence>
<dbReference type="Pfam" id="PF08450">
    <property type="entry name" value="SGL"/>
    <property type="match status" value="1"/>
</dbReference>
<feature type="binding site" evidence="3">
    <location>
        <position position="160"/>
    </location>
    <ligand>
        <name>a divalent metal cation</name>
        <dbReference type="ChEBI" id="CHEBI:60240"/>
    </ligand>
</feature>
<gene>
    <name evidence="5" type="ORF">TD95_002434</name>
</gene>
<evidence type="ECO:0000313" key="5">
    <source>
        <dbReference type="EMBL" id="KKA26847.1"/>
    </source>
</evidence>
<feature type="binding site" evidence="3">
    <location>
        <position position="210"/>
    </location>
    <ligand>
        <name>a divalent metal cation</name>
        <dbReference type="ChEBI" id="CHEBI:60240"/>
    </ligand>
</feature>
<dbReference type="GO" id="GO:0004341">
    <property type="term" value="F:gluconolactonase activity"/>
    <property type="evidence" value="ECO:0007669"/>
    <property type="project" value="TreeGrafter"/>
</dbReference>
<sequence length="299" mass="32677">MQTWTITEPFLPDLRCKLGEGPYYEPTTDSVRFVDIKSNVLHTVHLPSKTLTSVPASDRITVTANIAGVDPAETILVGAKYGPGKMNRVTGEITYVAPLTSERSERLRTNDGAVGPDGRFWLGYMTDFGYGEFQPEGGIVSYAAGKRESHLSDIPITIPNTIGWSPTLDTMYITHSSARTVYTFSYNAASHTYTDRRIFYTHPSSGGEPDGFRVDSEGNIWHAVYGDGQVLKLSPQGKVVGVVHVPTKNVTCVQFVGTQLFITTAADEESGNEESRKFGGAVFMVDVGATGLKPFEYKE</sequence>
<comment type="similarity">
    <text evidence="1">Belongs to the SMP-30/CGR1 family.</text>
</comment>
<feature type="binding site" evidence="3">
    <location>
        <position position="108"/>
    </location>
    <ligand>
        <name>substrate</name>
    </ligand>
</feature>
<proteinExistence type="inferred from homology"/>
<organism evidence="5 6">
    <name type="scientific">Thielaviopsis punctulata</name>
    <dbReference type="NCBI Taxonomy" id="72032"/>
    <lineage>
        <taxon>Eukaryota</taxon>
        <taxon>Fungi</taxon>
        <taxon>Dikarya</taxon>
        <taxon>Ascomycota</taxon>
        <taxon>Pezizomycotina</taxon>
        <taxon>Sordariomycetes</taxon>
        <taxon>Hypocreomycetidae</taxon>
        <taxon>Microascales</taxon>
        <taxon>Ceratocystidaceae</taxon>
        <taxon>Thielaviopsis</taxon>
    </lineage>
</organism>